<dbReference type="Proteomes" id="UP000549066">
    <property type="component" value="Unassembled WGS sequence"/>
</dbReference>
<organism evidence="2 3">
    <name type="scientific">Agromyces hippuratus</name>
    <dbReference type="NCBI Taxonomy" id="286438"/>
    <lineage>
        <taxon>Bacteria</taxon>
        <taxon>Bacillati</taxon>
        <taxon>Actinomycetota</taxon>
        <taxon>Actinomycetes</taxon>
        <taxon>Micrococcales</taxon>
        <taxon>Microbacteriaceae</taxon>
        <taxon>Agromyces</taxon>
    </lineage>
</organism>
<gene>
    <name evidence="2" type="ORF">BJY17_002505</name>
</gene>
<accession>A0A852WW25</accession>
<proteinExistence type="predicted"/>
<protein>
    <submittedName>
        <fullName evidence="2">Uncharacterized protein</fullName>
    </submittedName>
</protein>
<dbReference type="AlphaFoldDB" id="A0A852WW25"/>
<keyword evidence="3" id="KW-1185">Reference proteome</keyword>
<sequence length="160" mass="15859">MNTTASKVNVPLILLWVAALALIGGGYWLLSSSTAAQIEFYTSGSQDVAGLLGAQSNTTIAGLLLAVGALAVVIALAVHALAHVSARSASAEVAAAFAAEDAAFEAEVARADAEADAELARADATADAAVAPVAEAPAVVEEEIVAEEASAAADKASDQK</sequence>
<evidence type="ECO:0000256" key="1">
    <source>
        <dbReference type="SAM" id="Phobius"/>
    </source>
</evidence>
<reference evidence="2 3" key="1">
    <citation type="submission" date="2020-07" db="EMBL/GenBank/DDBJ databases">
        <title>Sequencing the genomes of 1000 actinobacteria strains.</title>
        <authorList>
            <person name="Klenk H.-P."/>
        </authorList>
    </citation>
    <scope>NUCLEOTIDE SEQUENCE [LARGE SCALE GENOMIC DNA]</scope>
    <source>
        <strain evidence="2 3">DSM 8598</strain>
    </source>
</reference>
<name>A0A852WW25_9MICO</name>
<comment type="caution">
    <text evidence="2">The sequence shown here is derived from an EMBL/GenBank/DDBJ whole genome shotgun (WGS) entry which is preliminary data.</text>
</comment>
<keyword evidence="1" id="KW-0472">Membrane</keyword>
<dbReference type="RefSeq" id="WP_179551650.1">
    <property type="nucleotide sequence ID" value="NZ_JACCFI010000001.1"/>
</dbReference>
<feature type="transmembrane region" description="Helical" evidence="1">
    <location>
        <begin position="59"/>
        <end position="82"/>
    </location>
</feature>
<dbReference type="EMBL" id="JACCFI010000001">
    <property type="protein sequence ID" value="NYG21758.1"/>
    <property type="molecule type" value="Genomic_DNA"/>
</dbReference>
<evidence type="ECO:0000313" key="3">
    <source>
        <dbReference type="Proteomes" id="UP000549066"/>
    </source>
</evidence>
<evidence type="ECO:0000313" key="2">
    <source>
        <dbReference type="EMBL" id="NYG21758.1"/>
    </source>
</evidence>
<keyword evidence="1" id="KW-0812">Transmembrane</keyword>
<keyword evidence="1" id="KW-1133">Transmembrane helix</keyword>